<dbReference type="STRING" id="1798392.A3A79_02915"/>
<reference evidence="1 2" key="1">
    <citation type="journal article" date="2016" name="Nat. Commun.">
        <title>Thousands of microbial genomes shed light on interconnected biogeochemical processes in an aquifer system.</title>
        <authorList>
            <person name="Anantharaman K."/>
            <person name="Brown C.T."/>
            <person name="Hug L.A."/>
            <person name="Sharon I."/>
            <person name="Castelle C.J."/>
            <person name="Probst A.J."/>
            <person name="Thomas B.C."/>
            <person name="Singh A."/>
            <person name="Wilkins M.J."/>
            <person name="Karaoz U."/>
            <person name="Brodie E.L."/>
            <person name="Williams K.H."/>
            <person name="Hubbard S.S."/>
            <person name="Banfield J.F."/>
        </authorList>
    </citation>
    <scope>NUCLEOTIDE SEQUENCE [LARGE SCALE GENOMIC DNA]</scope>
</reference>
<organism evidence="1 2">
    <name type="scientific">Candidatus Gottesmanbacteria bacterium RIFCSPLOWO2_01_FULL_43_11b</name>
    <dbReference type="NCBI Taxonomy" id="1798392"/>
    <lineage>
        <taxon>Bacteria</taxon>
        <taxon>Candidatus Gottesmaniibacteriota</taxon>
    </lineage>
</organism>
<comment type="caution">
    <text evidence="1">The sequence shown here is derived from an EMBL/GenBank/DDBJ whole genome shotgun (WGS) entry which is preliminary data.</text>
</comment>
<evidence type="ECO:0000313" key="1">
    <source>
        <dbReference type="EMBL" id="OGG24122.1"/>
    </source>
</evidence>
<protein>
    <submittedName>
        <fullName evidence="1">Uncharacterized protein</fullName>
    </submittedName>
</protein>
<gene>
    <name evidence="1" type="ORF">A3A79_02915</name>
</gene>
<proteinExistence type="predicted"/>
<sequence length="254" mass="27858">MDTTLLSRLKKKQLQAAKLLASHHPHAARMITTGALTGTLLLSSPALLSTPSRVTLSSSTLTSLLPISVGPLIPEIEEKILEVLKNMFGIHVVAELDGNRLNQNYGFMGAEQHLPRFPGDTIDQHDEFQKSGITPGRGAWGYFANSKIELSPDLIQKEKYYVAVQTLYLPDWNTRQPELKDWYKWRKVLVVNPKNGKSIVAIIGDAGPASWTGKHFGGSPELMAHLGLNVGMQKGAVLLFFVDDPENSVPLGPT</sequence>
<dbReference type="Proteomes" id="UP000178759">
    <property type="component" value="Unassembled WGS sequence"/>
</dbReference>
<evidence type="ECO:0000313" key="2">
    <source>
        <dbReference type="Proteomes" id="UP000178759"/>
    </source>
</evidence>
<accession>A0A1F6AI26</accession>
<dbReference type="EMBL" id="MFJV01000001">
    <property type="protein sequence ID" value="OGG24122.1"/>
    <property type="molecule type" value="Genomic_DNA"/>
</dbReference>
<name>A0A1F6AI26_9BACT</name>
<dbReference type="AlphaFoldDB" id="A0A1F6AI26"/>